<proteinExistence type="predicted"/>
<evidence type="ECO:0000259" key="1">
    <source>
        <dbReference type="Pfam" id="PF01253"/>
    </source>
</evidence>
<dbReference type="WBParaSite" id="ECPE_0001842901-mRNA-1">
    <property type="protein sequence ID" value="ECPE_0001842901-mRNA-1"/>
    <property type="gene ID" value="ECPE_0001842901"/>
</dbReference>
<dbReference type="InterPro" id="IPR001950">
    <property type="entry name" value="SUI1"/>
</dbReference>
<dbReference type="SUPFAM" id="SSF55159">
    <property type="entry name" value="eIF1-like"/>
    <property type="match status" value="1"/>
</dbReference>
<dbReference type="Pfam" id="PF01253">
    <property type="entry name" value="SUI1"/>
    <property type="match status" value="1"/>
</dbReference>
<feature type="domain" description="SUI1" evidence="1">
    <location>
        <begin position="1"/>
        <end position="57"/>
    </location>
</feature>
<evidence type="ECO:0000313" key="2">
    <source>
        <dbReference type="WBParaSite" id="ECPE_0001842901-mRNA-1"/>
    </source>
</evidence>
<organism evidence="2">
    <name type="scientific">Echinostoma caproni</name>
    <dbReference type="NCBI Taxonomy" id="27848"/>
    <lineage>
        <taxon>Eukaryota</taxon>
        <taxon>Metazoa</taxon>
        <taxon>Spiralia</taxon>
        <taxon>Lophotrochozoa</taxon>
        <taxon>Platyhelminthes</taxon>
        <taxon>Trematoda</taxon>
        <taxon>Digenea</taxon>
        <taxon>Plagiorchiida</taxon>
        <taxon>Echinostomata</taxon>
        <taxon>Echinostomatoidea</taxon>
        <taxon>Echinostomatidae</taxon>
        <taxon>Echinostoma</taxon>
    </lineage>
</organism>
<name>A0A183BGP4_9TREM</name>
<accession>A0A183BGP4</accession>
<protein>
    <submittedName>
        <fullName evidence="2">SUI1 domain-containing protein</fullName>
    </submittedName>
</protein>
<dbReference type="AlphaFoldDB" id="A0A183BGP4"/>
<sequence length="75" mass="8375">LDLFRIDPDAFAKRIQLLLACSTTRVDDPQYPDSVVIQAQGTHIVALSTLLADTYGISKRMIRGFTDPPKKKSKK</sequence>
<reference evidence="2" key="1">
    <citation type="submission" date="2016-06" db="UniProtKB">
        <authorList>
            <consortium name="WormBaseParasite"/>
        </authorList>
    </citation>
    <scope>IDENTIFICATION</scope>
</reference>
<dbReference type="GO" id="GO:0003743">
    <property type="term" value="F:translation initiation factor activity"/>
    <property type="evidence" value="ECO:0007669"/>
    <property type="project" value="InterPro"/>
</dbReference>
<dbReference type="InterPro" id="IPR036877">
    <property type="entry name" value="SUI1_dom_sf"/>
</dbReference>